<keyword evidence="2 6" id="KW-0540">Nuclease</keyword>
<evidence type="ECO:0000256" key="2">
    <source>
        <dbReference type="ARBA" id="ARBA00022722"/>
    </source>
</evidence>
<evidence type="ECO:0000256" key="6">
    <source>
        <dbReference type="HAMAP-Rule" id="MF_00227"/>
    </source>
</evidence>
<keyword evidence="1 6" id="KW-0819">tRNA processing</keyword>
<keyword evidence="3 6" id="KW-0255">Endonuclease</keyword>
<dbReference type="Gene3D" id="3.30.230.10">
    <property type="match status" value="1"/>
</dbReference>
<comment type="function">
    <text evidence="6">RNaseP catalyzes the removal of the 5'-leader sequence from pre-tRNA to produce the mature 5'-terminus. It can also cleave other RNA substrates such as 4.5S RNA. The protein component plays an auxiliary but essential role in vivo by binding to the 5'-leader sequence and broadening the substrate specificity of the ribozyme.</text>
</comment>
<dbReference type="HAMAP" id="MF_00227">
    <property type="entry name" value="RNase_P"/>
    <property type="match status" value="1"/>
</dbReference>
<evidence type="ECO:0000256" key="5">
    <source>
        <dbReference type="ARBA" id="ARBA00022884"/>
    </source>
</evidence>
<evidence type="ECO:0000256" key="7">
    <source>
        <dbReference type="NCBIfam" id="TIGR00188"/>
    </source>
</evidence>
<dbReference type="EC" id="3.1.26.5" evidence="6 7"/>
<dbReference type="Proteomes" id="UP000318704">
    <property type="component" value="Chromosome"/>
</dbReference>
<dbReference type="EMBL" id="CP037920">
    <property type="protein sequence ID" value="QDT96748.1"/>
    <property type="molecule type" value="Genomic_DNA"/>
</dbReference>
<evidence type="ECO:0000313" key="8">
    <source>
        <dbReference type="EMBL" id="QDT96748.1"/>
    </source>
</evidence>
<comment type="catalytic activity">
    <reaction evidence="6">
        <text>Endonucleolytic cleavage of RNA, removing 5'-extranucleotides from tRNA precursor.</text>
        <dbReference type="EC" id="3.1.26.5"/>
    </reaction>
</comment>
<dbReference type="SUPFAM" id="SSF54211">
    <property type="entry name" value="Ribosomal protein S5 domain 2-like"/>
    <property type="match status" value="1"/>
</dbReference>
<dbReference type="GO" id="GO:0004526">
    <property type="term" value="F:ribonuclease P activity"/>
    <property type="evidence" value="ECO:0007669"/>
    <property type="project" value="UniProtKB-UniRule"/>
</dbReference>
<evidence type="ECO:0000256" key="1">
    <source>
        <dbReference type="ARBA" id="ARBA00022694"/>
    </source>
</evidence>
<dbReference type="InterPro" id="IPR020568">
    <property type="entry name" value="Ribosomal_Su5_D2-typ_SF"/>
</dbReference>
<organism evidence="8 9">
    <name type="scientific">Gimesia aquarii</name>
    <dbReference type="NCBI Taxonomy" id="2527964"/>
    <lineage>
        <taxon>Bacteria</taxon>
        <taxon>Pseudomonadati</taxon>
        <taxon>Planctomycetota</taxon>
        <taxon>Planctomycetia</taxon>
        <taxon>Planctomycetales</taxon>
        <taxon>Planctomycetaceae</taxon>
        <taxon>Gimesia</taxon>
    </lineage>
</organism>
<evidence type="ECO:0000313" key="9">
    <source>
        <dbReference type="Proteomes" id="UP000318704"/>
    </source>
</evidence>
<comment type="subunit">
    <text evidence="6">Consists of a catalytic RNA component (M1 or rnpB) and a protein subunit.</text>
</comment>
<accession>A0A517VUS7</accession>
<dbReference type="InterPro" id="IPR000100">
    <property type="entry name" value="RNase_P"/>
</dbReference>
<name>A0A517VUS7_9PLAN</name>
<dbReference type="NCBIfam" id="TIGR00188">
    <property type="entry name" value="rnpA"/>
    <property type="match status" value="1"/>
</dbReference>
<dbReference type="PANTHER" id="PTHR33992:SF1">
    <property type="entry name" value="RIBONUCLEASE P PROTEIN COMPONENT"/>
    <property type="match status" value="1"/>
</dbReference>
<comment type="similarity">
    <text evidence="6">Belongs to the RnpA family.</text>
</comment>
<protein>
    <recommendedName>
        <fullName evidence="6 7">Ribonuclease P protein component</fullName>
        <shortName evidence="6">RNase P protein</shortName>
        <shortName evidence="6">RNaseP protein</shortName>
        <ecNumber evidence="6 7">3.1.26.5</ecNumber>
    </recommendedName>
    <alternativeName>
        <fullName evidence="6">Protein C5</fullName>
    </alternativeName>
</protein>
<dbReference type="GO" id="GO:0042781">
    <property type="term" value="F:3'-tRNA processing endoribonuclease activity"/>
    <property type="evidence" value="ECO:0007669"/>
    <property type="project" value="TreeGrafter"/>
</dbReference>
<reference evidence="8 9" key="1">
    <citation type="submission" date="2019-03" db="EMBL/GenBank/DDBJ databases">
        <title>Deep-cultivation of Planctomycetes and their phenomic and genomic characterization uncovers novel biology.</title>
        <authorList>
            <person name="Wiegand S."/>
            <person name="Jogler M."/>
            <person name="Boedeker C."/>
            <person name="Pinto D."/>
            <person name="Vollmers J."/>
            <person name="Rivas-Marin E."/>
            <person name="Kohn T."/>
            <person name="Peeters S.H."/>
            <person name="Heuer A."/>
            <person name="Rast P."/>
            <person name="Oberbeckmann S."/>
            <person name="Bunk B."/>
            <person name="Jeske O."/>
            <person name="Meyerdierks A."/>
            <person name="Storesund J.E."/>
            <person name="Kallscheuer N."/>
            <person name="Luecker S."/>
            <person name="Lage O.M."/>
            <person name="Pohl T."/>
            <person name="Merkel B.J."/>
            <person name="Hornburger P."/>
            <person name="Mueller R.-W."/>
            <person name="Bruemmer F."/>
            <person name="Labrenz M."/>
            <person name="Spormann A.M."/>
            <person name="Op den Camp H."/>
            <person name="Overmann J."/>
            <person name="Amann R."/>
            <person name="Jetten M.S.M."/>
            <person name="Mascher T."/>
            <person name="Medema M.H."/>
            <person name="Devos D.P."/>
            <person name="Kaster A.-K."/>
            <person name="Ovreas L."/>
            <person name="Rohde M."/>
            <person name="Galperin M.Y."/>
            <person name="Jogler C."/>
        </authorList>
    </citation>
    <scope>NUCLEOTIDE SEQUENCE [LARGE SCALE GENOMIC DNA]</scope>
    <source>
        <strain evidence="8 9">V144</strain>
    </source>
</reference>
<gene>
    <name evidence="6 8" type="primary">rnpA</name>
    <name evidence="8" type="ORF">V144x_22060</name>
</gene>
<keyword evidence="4 6" id="KW-0378">Hydrolase</keyword>
<dbReference type="GO" id="GO:0030677">
    <property type="term" value="C:ribonuclease P complex"/>
    <property type="evidence" value="ECO:0007669"/>
    <property type="project" value="TreeGrafter"/>
</dbReference>
<dbReference type="GO" id="GO:0001682">
    <property type="term" value="P:tRNA 5'-leader removal"/>
    <property type="evidence" value="ECO:0007669"/>
    <property type="project" value="UniProtKB-UniRule"/>
</dbReference>
<dbReference type="InterPro" id="IPR014721">
    <property type="entry name" value="Ribsml_uS5_D2-typ_fold_subgr"/>
</dbReference>
<keyword evidence="5 6" id="KW-0694">RNA-binding</keyword>
<dbReference type="AlphaFoldDB" id="A0A517VUS7"/>
<dbReference type="RefSeq" id="WP_232102784.1">
    <property type="nucleotide sequence ID" value="NZ_CP037920.1"/>
</dbReference>
<dbReference type="KEGG" id="gaw:V144x_22060"/>
<dbReference type="Pfam" id="PF00825">
    <property type="entry name" value="Ribonuclease_P"/>
    <property type="match status" value="1"/>
</dbReference>
<dbReference type="PANTHER" id="PTHR33992">
    <property type="entry name" value="RIBONUCLEASE P PROTEIN COMPONENT"/>
    <property type="match status" value="1"/>
</dbReference>
<dbReference type="GO" id="GO:0000049">
    <property type="term" value="F:tRNA binding"/>
    <property type="evidence" value="ECO:0007669"/>
    <property type="project" value="UniProtKB-UniRule"/>
</dbReference>
<evidence type="ECO:0000256" key="3">
    <source>
        <dbReference type="ARBA" id="ARBA00022759"/>
    </source>
</evidence>
<proteinExistence type="inferred from homology"/>
<sequence>MNQFDFPRADRIRSQQEFADVYSARQRAGDKYLLIFAITNQLERCRLGVSVSKKNGNAIMRARKKRMIREAFRLVQHQLPKGLDLIVIPRPEVEANLKQYQHSLKQLTQKLYRRLEHKQSG</sequence>
<evidence type="ECO:0000256" key="4">
    <source>
        <dbReference type="ARBA" id="ARBA00022801"/>
    </source>
</evidence>